<reference evidence="11 12" key="1">
    <citation type="submission" date="2024-11" db="EMBL/GenBank/DDBJ databases">
        <authorList>
            <person name="Lucas J.A."/>
        </authorList>
    </citation>
    <scope>NUCLEOTIDE SEQUENCE [LARGE SCALE GENOMIC DNA]</scope>
    <source>
        <strain evidence="11 12">Z 5.4</strain>
    </source>
</reference>
<dbReference type="InterPro" id="IPR050901">
    <property type="entry name" value="BP-dep_ABC_trans_perm"/>
</dbReference>
<evidence type="ECO:0000256" key="7">
    <source>
        <dbReference type="ARBA" id="ARBA00022989"/>
    </source>
</evidence>
<name>A0ABW8RL05_9BACI</name>
<feature type="transmembrane region" description="Helical" evidence="9">
    <location>
        <begin position="144"/>
        <end position="163"/>
    </location>
</feature>
<comment type="similarity">
    <text evidence="2">Belongs to the binding-protein-dependent transport system permease family. MalFG subfamily.</text>
</comment>
<keyword evidence="3 9" id="KW-0813">Transport</keyword>
<dbReference type="RefSeq" id="WP_406581666.1">
    <property type="nucleotide sequence ID" value="NZ_JBJHQH010000012.1"/>
</dbReference>
<comment type="subcellular location">
    <subcellularLocation>
        <location evidence="1 9">Cell membrane</location>
        <topology evidence="1 9">Multi-pass membrane protein</topology>
    </subcellularLocation>
</comment>
<evidence type="ECO:0000256" key="3">
    <source>
        <dbReference type="ARBA" id="ARBA00022448"/>
    </source>
</evidence>
<accession>A0ABW8RL05</accession>
<dbReference type="InterPro" id="IPR035906">
    <property type="entry name" value="MetI-like_sf"/>
</dbReference>
<feature type="transmembrane region" description="Helical" evidence="9">
    <location>
        <begin position="184"/>
        <end position="206"/>
    </location>
</feature>
<evidence type="ECO:0000256" key="8">
    <source>
        <dbReference type="ARBA" id="ARBA00023136"/>
    </source>
</evidence>
<dbReference type="PROSITE" id="PS50928">
    <property type="entry name" value="ABC_TM1"/>
    <property type="match status" value="1"/>
</dbReference>
<gene>
    <name evidence="11" type="ORF">ACJEBI_16740</name>
</gene>
<dbReference type="EMBL" id="JBJHQH010000012">
    <property type="protein sequence ID" value="MFK9093119.1"/>
    <property type="molecule type" value="Genomic_DNA"/>
</dbReference>
<feature type="transmembrane region" description="Helical" evidence="9">
    <location>
        <begin position="76"/>
        <end position="97"/>
    </location>
</feature>
<dbReference type="PANTHER" id="PTHR32243">
    <property type="entry name" value="MALTOSE TRANSPORT SYSTEM PERMEASE-RELATED"/>
    <property type="match status" value="1"/>
</dbReference>
<keyword evidence="6 9" id="KW-0812">Transmembrane</keyword>
<comment type="caution">
    <text evidence="11">The sequence shown here is derived from an EMBL/GenBank/DDBJ whole genome shotgun (WGS) entry which is preliminary data.</text>
</comment>
<evidence type="ECO:0000256" key="2">
    <source>
        <dbReference type="ARBA" id="ARBA00009047"/>
    </source>
</evidence>
<keyword evidence="4" id="KW-1003">Cell membrane</keyword>
<evidence type="ECO:0000256" key="4">
    <source>
        <dbReference type="ARBA" id="ARBA00022475"/>
    </source>
</evidence>
<evidence type="ECO:0000256" key="9">
    <source>
        <dbReference type="RuleBase" id="RU363032"/>
    </source>
</evidence>
<feature type="domain" description="ABC transmembrane type-1" evidence="10">
    <location>
        <begin position="72"/>
        <end position="263"/>
    </location>
</feature>
<evidence type="ECO:0000313" key="12">
    <source>
        <dbReference type="Proteomes" id="UP001623041"/>
    </source>
</evidence>
<dbReference type="Pfam" id="PF00528">
    <property type="entry name" value="BPD_transp_1"/>
    <property type="match status" value="1"/>
</dbReference>
<dbReference type="Proteomes" id="UP001623041">
    <property type="component" value="Unassembled WGS sequence"/>
</dbReference>
<keyword evidence="5" id="KW-0762">Sugar transport</keyword>
<keyword evidence="8 9" id="KW-0472">Membrane</keyword>
<proteinExistence type="inferred from homology"/>
<organism evidence="11 12">
    <name type="scientific">Bacillus salipaludis</name>
    <dbReference type="NCBI Taxonomy" id="2547811"/>
    <lineage>
        <taxon>Bacteria</taxon>
        <taxon>Bacillati</taxon>
        <taxon>Bacillota</taxon>
        <taxon>Bacilli</taxon>
        <taxon>Bacillales</taxon>
        <taxon>Bacillaceae</taxon>
        <taxon>Bacillus</taxon>
    </lineage>
</organism>
<evidence type="ECO:0000256" key="1">
    <source>
        <dbReference type="ARBA" id="ARBA00004651"/>
    </source>
</evidence>
<keyword evidence="7 9" id="KW-1133">Transmembrane helix</keyword>
<dbReference type="Gene3D" id="1.10.3720.10">
    <property type="entry name" value="MetI-like"/>
    <property type="match status" value="1"/>
</dbReference>
<evidence type="ECO:0000313" key="11">
    <source>
        <dbReference type="EMBL" id="MFK9093119.1"/>
    </source>
</evidence>
<feature type="transmembrane region" description="Helical" evidence="9">
    <location>
        <begin position="12"/>
        <end position="34"/>
    </location>
</feature>
<keyword evidence="12" id="KW-1185">Reference proteome</keyword>
<dbReference type="InterPro" id="IPR000515">
    <property type="entry name" value="MetI-like"/>
</dbReference>
<protein>
    <submittedName>
        <fullName evidence="11">Carbohydrate ABC transporter permease</fullName>
    </submittedName>
</protein>
<evidence type="ECO:0000256" key="5">
    <source>
        <dbReference type="ARBA" id="ARBA00022597"/>
    </source>
</evidence>
<dbReference type="SUPFAM" id="SSF161098">
    <property type="entry name" value="MetI-like"/>
    <property type="match status" value="1"/>
</dbReference>
<feature type="transmembrane region" description="Helical" evidence="9">
    <location>
        <begin position="104"/>
        <end position="124"/>
    </location>
</feature>
<dbReference type="CDD" id="cd06261">
    <property type="entry name" value="TM_PBP2"/>
    <property type="match status" value="1"/>
</dbReference>
<evidence type="ECO:0000259" key="10">
    <source>
        <dbReference type="PROSITE" id="PS50928"/>
    </source>
</evidence>
<sequence length="278" mass="31030">MRDSTKRIIWKSVTWIFLAIITFISILPIFWVLISSFKTTQEITSTPLSLPTSLSFDGYITAIKVSPIFQYYGNSIVVSVASTVFNLIFMGMAAYVFARVKSKVINILLAVMSITLFIPITSMMQSIYSVVEFIGLYDTKTGLVLVYTAIGIPITLFVLRSFFLTIPNEIEESAYMDGANFLRTFYSIVVPIARPGFATAAIIQFINCWNEFLFALTLTSSNENRTVPLVLNYFTSMFSYDYTALFAALTMITIPSILMFVLLQEQVVSGLSSGSVKG</sequence>
<feature type="transmembrane region" description="Helical" evidence="9">
    <location>
        <begin position="242"/>
        <end position="263"/>
    </location>
</feature>
<dbReference type="PANTHER" id="PTHR32243:SF50">
    <property type="entry name" value="MALTOSE_MALTODEXTRIN TRANSPORT SYSTEM PERMEASE PROTEIN MALG"/>
    <property type="match status" value="1"/>
</dbReference>
<evidence type="ECO:0000256" key="6">
    <source>
        <dbReference type="ARBA" id="ARBA00022692"/>
    </source>
</evidence>